<evidence type="ECO:0000313" key="5">
    <source>
        <dbReference type="EMBL" id="PNX79910.1"/>
    </source>
</evidence>
<dbReference type="Pfam" id="PF18052">
    <property type="entry name" value="Rx_N"/>
    <property type="match status" value="1"/>
</dbReference>
<dbReference type="AlphaFoldDB" id="A0A2K3LMZ2"/>
<protein>
    <submittedName>
        <fullName evidence="5">Putative NBS-LRR resistance protein</fullName>
    </submittedName>
</protein>
<evidence type="ECO:0000256" key="2">
    <source>
        <dbReference type="ARBA" id="ARBA00022741"/>
    </source>
</evidence>
<keyword evidence="2" id="KW-0547">Nucleotide-binding</keyword>
<dbReference type="Gene3D" id="1.20.5.4130">
    <property type="match status" value="1"/>
</dbReference>
<dbReference type="Proteomes" id="UP000236291">
    <property type="component" value="Unassembled WGS sequence"/>
</dbReference>
<dbReference type="EMBL" id="ASHM01036899">
    <property type="protein sequence ID" value="PNX79910.1"/>
    <property type="molecule type" value="Genomic_DNA"/>
</dbReference>
<reference evidence="5 6" key="2">
    <citation type="journal article" date="2017" name="Front. Plant Sci.">
        <title>Gene Classification and Mining of Molecular Markers Useful in Red Clover (Trifolium pratense) Breeding.</title>
        <authorList>
            <person name="Istvanek J."/>
            <person name="Dluhosova J."/>
            <person name="Dluhos P."/>
            <person name="Patkova L."/>
            <person name="Nedelnik J."/>
            <person name="Repkova J."/>
        </authorList>
    </citation>
    <scope>NUCLEOTIDE SEQUENCE [LARGE SCALE GENOMIC DNA]</scope>
    <source>
        <strain evidence="6">cv. Tatra</strain>
        <tissue evidence="5">Young leaves</tissue>
    </source>
</reference>
<name>A0A2K3LMZ2_TRIPR</name>
<evidence type="ECO:0000256" key="3">
    <source>
        <dbReference type="ARBA" id="ARBA00022821"/>
    </source>
</evidence>
<organism evidence="5 6">
    <name type="scientific">Trifolium pratense</name>
    <name type="common">Red clover</name>
    <dbReference type="NCBI Taxonomy" id="57577"/>
    <lineage>
        <taxon>Eukaryota</taxon>
        <taxon>Viridiplantae</taxon>
        <taxon>Streptophyta</taxon>
        <taxon>Embryophyta</taxon>
        <taxon>Tracheophyta</taxon>
        <taxon>Spermatophyta</taxon>
        <taxon>Magnoliopsida</taxon>
        <taxon>eudicotyledons</taxon>
        <taxon>Gunneridae</taxon>
        <taxon>Pentapetalae</taxon>
        <taxon>rosids</taxon>
        <taxon>fabids</taxon>
        <taxon>Fabales</taxon>
        <taxon>Fabaceae</taxon>
        <taxon>Papilionoideae</taxon>
        <taxon>50 kb inversion clade</taxon>
        <taxon>NPAAA clade</taxon>
        <taxon>Hologalegina</taxon>
        <taxon>IRL clade</taxon>
        <taxon>Trifolieae</taxon>
        <taxon>Trifolium</taxon>
    </lineage>
</organism>
<gene>
    <name evidence="5" type="ORF">L195_g035901</name>
</gene>
<evidence type="ECO:0000259" key="4">
    <source>
        <dbReference type="Pfam" id="PF18052"/>
    </source>
</evidence>
<sequence length="100" mass="11145">MAEQIPYGVATSLINMLASAAFRKFGRIYGVTDQLERLKNTVESIRAVLLDAEDKQEQNLKALPDWICNLSLLHVIILMDCVCLASLPEDPTNRWLSALG</sequence>
<dbReference type="GO" id="GO:0006952">
    <property type="term" value="P:defense response"/>
    <property type="evidence" value="ECO:0007669"/>
    <property type="project" value="UniProtKB-KW"/>
</dbReference>
<dbReference type="InterPro" id="IPR041118">
    <property type="entry name" value="Rx_N"/>
</dbReference>
<evidence type="ECO:0000313" key="6">
    <source>
        <dbReference type="Proteomes" id="UP000236291"/>
    </source>
</evidence>
<keyword evidence="3" id="KW-0611">Plant defense</keyword>
<accession>A0A2K3LMZ2</accession>
<feature type="domain" description="Disease resistance N-terminal" evidence="4">
    <location>
        <begin position="10"/>
        <end position="70"/>
    </location>
</feature>
<dbReference type="STRING" id="57577.A0A2K3LMZ2"/>
<reference evidence="5 6" key="1">
    <citation type="journal article" date="2014" name="Am. J. Bot.">
        <title>Genome assembly and annotation for red clover (Trifolium pratense; Fabaceae).</title>
        <authorList>
            <person name="Istvanek J."/>
            <person name="Jaros M."/>
            <person name="Krenek A."/>
            <person name="Repkova J."/>
        </authorList>
    </citation>
    <scope>NUCLEOTIDE SEQUENCE [LARGE SCALE GENOMIC DNA]</scope>
    <source>
        <strain evidence="6">cv. Tatra</strain>
        <tissue evidence="5">Young leaves</tissue>
    </source>
</reference>
<proteinExistence type="predicted"/>
<dbReference type="GO" id="GO:0000166">
    <property type="term" value="F:nucleotide binding"/>
    <property type="evidence" value="ECO:0007669"/>
    <property type="project" value="UniProtKB-KW"/>
</dbReference>
<keyword evidence="1" id="KW-0677">Repeat</keyword>
<comment type="caution">
    <text evidence="5">The sequence shown here is derived from an EMBL/GenBank/DDBJ whole genome shotgun (WGS) entry which is preliminary data.</text>
</comment>
<evidence type="ECO:0000256" key="1">
    <source>
        <dbReference type="ARBA" id="ARBA00022737"/>
    </source>
</evidence>